<feature type="chain" id="PRO_5003261603" evidence="1">
    <location>
        <begin position="24"/>
        <end position="245"/>
    </location>
</feature>
<dbReference type="AlphaFoldDB" id="F0WF89"/>
<reference evidence="2" key="2">
    <citation type="submission" date="2011-02" db="EMBL/GenBank/DDBJ databases">
        <authorList>
            <person name="MacLean D."/>
        </authorList>
    </citation>
    <scope>NUCLEOTIDE SEQUENCE</scope>
</reference>
<name>F0WF89_9STRA</name>
<reference evidence="2" key="1">
    <citation type="journal article" date="2011" name="PLoS Biol.">
        <title>Gene gain and loss during evolution of obligate parasitism in the white rust pathogen of Arabidopsis thaliana.</title>
        <authorList>
            <person name="Kemen E."/>
            <person name="Gardiner A."/>
            <person name="Schultz-Larsen T."/>
            <person name="Kemen A.C."/>
            <person name="Balmuth A.L."/>
            <person name="Robert-Seilaniantz A."/>
            <person name="Bailey K."/>
            <person name="Holub E."/>
            <person name="Studholme D.J."/>
            <person name="Maclean D."/>
            <person name="Jones J.D."/>
        </authorList>
    </citation>
    <scope>NUCLEOTIDE SEQUENCE</scope>
</reference>
<sequence length="245" mass="28464">MRRYELDALLLVVLISSSMKSSTSHVHHLSGIINVISADSNDFFNCHECLEVSMGPTKISLLRAENTFRLYWIEGHMDMLQAFISHCSTRKICFISYIIQQIYNPYSETLRLNQRINDWEKPCNVEQGAYLLAKSLSWRGLMKDSRHLIVRPSDRYHDISLFTQKQAYEIPNLFWHEIRHFSLGSAFRPLKPEVIIISSRASAYSKIQSGDSTRTKHQQCDSSIRCMVVPLTFKEAVPRMFHYAQ</sequence>
<gene>
    <name evidence="2" type="primary">AlNc14C80G5281</name>
    <name evidence="2" type="ORF">ALNC14_060140</name>
</gene>
<accession>F0WF89</accession>
<feature type="signal peptide" evidence="1">
    <location>
        <begin position="1"/>
        <end position="23"/>
    </location>
</feature>
<organism evidence="2">
    <name type="scientific">Albugo laibachii Nc14</name>
    <dbReference type="NCBI Taxonomy" id="890382"/>
    <lineage>
        <taxon>Eukaryota</taxon>
        <taxon>Sar</taxon>
        <taxon>Stramenopiles</taxon>
        <taxon>Oomycota</taxon>
        <taxon>Peronosporomycetes</taxon>
        <taxon>Albuginales</taxon>
        <taxon>Albuginaceae</taxon>
        <taxon>Albugo</taxon>
    </lineage>
</organism>
<dbReference type="EMBL" id="FR824125">
    <property type="protein sequence ID" value="CCA19871.1"/>
    <property type="molecule type" value="Genomic_DNA"/>
</dbReference>
<keyword evidence="1" id="KW-0732">Signal</keyword>
<dbReference type="HOGENOM" id="CLU_981478_0_0_1"/>
<evidence type="ECO:0000313" key="2">
    <source>
        <dbReference type="EMBL" id="CCA19871.1"/>
    </source>
</evidence>
<evidence type="ECO:0000256" key="1">
    <source>
        <dbReference type="SAM" id="SignalP"/>
    </source>
</evidence>
<protein>
    <submittedName>
        <fullName evidence="2">AlNc14C80G5281 protein</fullName>
    </submittedName>
</protein>
<proteinExistence type="predicted"/>